<feature type="compositionally biased region" description="Polar residues" evidence="1">
    <location>
        <begin position="1"/>
        <end position="10"/>
    </location>
</feature>
<organism evidence="3 4">
    <name type="scientific">Aquimarina litoralis</name>
    <dbReference type="NCBI Taxonomy" id="584605"/>
    <lineage>
        <taxon>Bacteria</taxon>
        <taxon>Pseudomonadati</taxon>
        <taxon>Bacteroidota</taxon>
        <taxon>Flavobacteriia</taxon>
        <taxon>Flavobacteriales</taxon>
        <taxon>Flavobacteriaceae</taxon>
        <taxon>Aquimarina</taxon>
    </lineage>
</organism>
<feature type="region of interest" description="Disordered" evidence="1">
    <location>
        <begin position="1"/>
        <end position="31"/>
    </location>
</feature>
<dbReference type="Pfam" id="PF13699">
    <property type="entry name" value="eCIS_core"/>
    <property type="match status" value="1"/>
</dbReference>
<sequence>MKTPQESIQEPQKETVQRVQQESSTGGEATMLDNRPFVAIQRKLKSAMGSVDNNPIQRKANHTGLPDTLKSGIENLSGYRMDDVKVHYNSSKPAQLHAHAYAQGTDIHIAPGQEKHLPHEAWHVVQQKQGRVKPTRQLKSKVNINDDVGLEKEADVMGAKAIKHWQPRGKTIHQNHNTNQSILQLQAFDTEIDVNKLNIIGEKHKSSDKRRTAEEKYVKEYLKIQYWKENQLRHQLETDQRFVYKYHYGDSPSLLILDRLSMVSGILYEFTNDHENVNINLKARAKGEQFLIDSTDYIQTNFELMKNEEPDSVMDIKSKNLYRNVAKLNLQLEILKDGLKKKGSENELVQEDMEQLLLNIEKVINHKSVVVTESDEKITGVYIFKNQKTFQDDADSFSRRRGRHMQQFAETYGDQLPGVWKVGDAHIQQIQDYENELDEDYERTNYTLIRKATFDKKFGNIDRMKRGDFDMFKFKIGTKKNSNNRMNF</sequence>
<keyword evidence="4" id="KW-1185">Reference proteome</keyword>
<evidence type="ECO:0000259" key="2">
    <source>
        <dbReference type="Pfam" id="PF13699"/>
    </source>
</evidence>
<dbReference type="EMBL" id="BAAAGE010000001">
    <property type="protein sequence ID" value="GAA0712483.1"/>
    <property type="molecule type" value="Genomic_DNA"/>
</dbReference>
<feature type="domain" description="eCIS core" evidence="2">
    <location>
        <begin position="65"/>
        <end position="130"/>
    </location>
</feature>
<evidence type="ECO:0000313" key="3">
    <source>
        <dbReference type="EMBL" id="GAA0712483.1"/>
    </source>
</evidence>
<protein>
    <recommendedName>
        <fullName evidence="2">eCIS core domain-containing protein</fullName>
    </recommendedName>
</protein>
<comment type="caution">
    <text evidence="3">The sequence shown here is derived from an EMBL/GenBank/DDBJ whole genome shotgun (WGS) entry which is preliminary data.</text>
</comment>
<reference evidence="3 4" key="1">
    <citation type="journal article" date="2019" name="Int. J. Syst. Evol. Microbiol.">
        <title>The Global Catalogue of Microorganisms (GCM) 10K type strain sequencing project: providing services to taxonomists for standard genome sequencing and annotation.</title>
        <authorList>
            <consortium name="The Broad Institute Genomics Platform"/>
            <consortium name="The Broad Institute Genome Sequencing Center for Infectious Disease"/>
            <person name="Wu L."/>
            <person name="Ma J."/>
        </authorList>
    </citation>
    <scope>NUCLEOTIDE SEQUENCE [LARGE SCALE GENOMIC DNA]</scope>
    <source>
        <strain evidence="3 4">JCM 15974</strain>
    </source>
</reference>
<accession>A0ABN1IG10</accession>
<feature type="compositionally biased region" description="Polar residues" evidence="1">
    <location>
        <begin position="17"/>
        <end position="27"/>
    </location>
</feature>
<name>A0ABN1IG10_9FLAO</name>
<dbReference type="InterPro" id="IPR025295">
    <property type="entry name" value="eCIS_core_dom"/>
</dbReference>
<dbReference type="Proteomes" id="UP001501758">
    <property type="component" value="Unassembled WGS sequence"/>
</dbReference>
<gene>
    <name evidence="3" type="ORF">GCM10009430_02950</name>
</gene>
<dbReference type="RefSeq" id="WP_343909808.1">
    <property type="nucleotide sequence ID" value="NZ_BAAAGE010000001.1"/>
</dbReference>
<proteinExistence type="predicted"/>
<evidence type="ECO:0000256" key="1">
    <source>
        <dbReference type="SAM" id="MobiDB-lite"/>
    </source>
</evidence>
<evidence type="ECO:0000313" key="4">
    <source>
        <dbReference type="Proteomes" id="UP001501758"/>
    </source>
</evidence>